<dbReference type="InterPro" id="IPR025997">
    <property type="entry name" value="SBP_2_dom"/>
</dbReference>
<evidence type="ECO:0000259" key="5">
    <source>
        <dbReference type="Pfam" id="PF13407"/>
    </source>
</evidence>
<keyword evidence="3 4" id="KW-0732">Signal</keyword>
<dbReference type="GO" id="GO:0030313">
    <property type="term" value="C:cell envelope"/>
    <property type="evidence" value="ECO:0007669"/>
    <property type="project" value="UniProtKB-SubCell"/>
</dbReference>
<feature type="chain" id="PRO_5026721380" evidence="4">
    <location>
        <begin position="25"/>
        <end position="359"/>
    </location>
</feature>
<gene>
    <name evidence="6" type="primary">torT</name>
    <name evidence="6" type="ORF">GR212_22990</name>
</gene>
<dbReference type="PANTHER" id="PTHR46847:SF1">
    <property type="entry name" value="D-ALLOSE-BINDING PERIPLASMIC PROTEIN-RELATED"/>
    <property type="match status" value="1"/>
</dbReference>
<evidence type="ECO:0000313" key="6">
    <source>
        <dbReference type="EMBL" id="NEI72449.1"/>
    </source>
</evidence>
<accession>A0A6L9UAQ4</accession>
<dbReference type="Gene3D" id="3.40.50.2300">
    <property type="match status" value="2"/>
</dbReference>
<dbReference type="Pfam" id="PF13407">
    <property type="entry name" value="Peripla_BP_4"/>
    <property type="match status" value="1"/>
</dbReference>
<sequence length="359" mass="39074">MRFRLGMTIGLILSTLAGANMARADDVREWGWAPYPVNAWEGDKQTPKKYELLKPSDVKKKWHLCVLMPTLTDSVFIGINYAFVQEAKRLGLKMTIFDAGGFENLTKQISQYDNCVALGADAILFQAISEEGLRRKIEEGKQAGIAQIAVDNMVSSNMPYDAGVFPDNYAQAKASAQFLIDHFKNESGEIGILDFPGPQAANWAAVSAQGHQDALKGQKIKILATIWGNTTKNEQQRLVEDALHTYPDAKAIIGNAVMNEVAPNAIKESGHESIPVVGDYLNTGSLAGVQSGVVTAAPLQGSVATTVIGVDQAVRVLQKMPFDKRLTAMPITVTKDNLKDYDLTGEFGPSDWKPVFSVE</sequence>
<name>A0A6L9UAQ4_9HYPH</name>
<dbReference type="EMBL" id="WUEY01000012">
    <property type="protein sequence ID" value="NEI72449.1"/>
    <property type="molecule type" value="Genomic_DNA"/>
</dbReference>
<reference evidence="6 7" key="1">
    <citation type="submission" date="2019-12" db="EMBL/GenBank/DDBJ databases">
        <title>Rhizobium genotypes associated with high levels of biological nitrogen fixation by grain legumes in a temperate-maritime cropping system.</title>
        <authorList>
            <person name="Maluk M."/>
            <person name="Francesc Ferrando Molina F."/>
            <person name="Lopez Del Egido L."/>
            <person name="Lafos M."/>
            <person name="Langarica-Fuentes A."/>
            <person name="Gebre Yohannes G."/>
            <person name="Young M.W."/>
            <person name="Martin P."/>
            <person name="Gantlett R."/>
            <person name="Kenicer G."/>
            <person name="Hawes C."/>
            <person name="Begg G.S."/>
            <person name="Quilliam R.S."/>
            <person name="Squire G.R."/>
            <person name="Poole P.S."/>
            <person name="Young P.W."/>
            <person name="Iannetta P.M."/>
            <person name="James E.K."/>
        </authorList>
    </citation>
    <scope>NUCLEOTIDE SEQUENCE [LARGE SCALE GENOMIC DNA]</scope>
    <source>
        <strain evidence="6 7">JHI1118</strain>
    </source>
</reference>
<evidence type="ECO:0000256" key="1">
    <source>
        <dbReference type="ARBA" id="ARBA00004196"/>
    </source>
</evidence>
<dbReference type="PANTHER" id="PTHR46847">
    <property type="entry name" value="D-ALLOSE-BINDING PERIPLASMIC PROTEIN-RELATED"/>
    <property type="match status" value="1"/>
</dbReference>
<feature type="signal peptide" evidence="4">
    <location>
        <begin position="1"/>
        <end position="24"/>
    </location>
</feature>
<proteinExistence type="inferred from homology"/>
<evidence type="ECO:0000313" key="7">
    <source>
        <dbReference type="Proteomes" id="UP000483035"/>
    </source>
</evidence>
<evidence type="ECO:0000256" key="4">
    <source>
        <dbReference type="SAM" id="SignalP"/>
    </source>
</evidence>
<comment type="similarity">
    <text evidence="2">Belongs to the bacterial solute-binding protein 2 family.</text>
</comment>
<dbReference type="Proteomes" id="UP000483035">
    <property type="component" value="Unassembled WGS sequence"/>
</dbReference>
<dbReference type="RefSeq" id="WP_163989854.1">
    <property type="nucleotide sequence ID" value="NZ_WUEY01000012.1"/>
</dbReference>
<organism evidence="6 7">
    <name type="scientific">Rhizobium lusitanum</name>
    <dbReference type="NCBI Taxonomy" id="293958"/>
    <lineage>
        <taxon>Bacteria</taxon>
        <taxon>Pseudomonadati</taxon>
        <taxon>Pseudomonadota</taxon>
        <taxon>Alphaproteobacteria</taxon>
        <taxon>Hyphomicrobiales</taxon>
        <taxon>Rhizobiaceae</taxon>
        <taxon>Rhizobium/Agrobacterium group</taxon>
        <taxon>Rhizobium</taxon>
    </lineage>
</organism>
<dbReference type="NCBIfam" id="NF008185">
    <property type="entry name" value="PRK10936.1"/>
    <property type="match status" value="1"/>
</dbReference>
<dbReference type="GO" id="GO:0030246">
    <property type="term" value="F:carbohydrate binding"/>
    <property type="evidence" value="ECO:0007669"/>
    <property type="project" value="UniProtKB-ARBA"/>
</dbReference>
<dbReference type="AlphaFoldDB" id="A0A6L9UAQ4"/>
<comment type="caution">
    <text evidence="6">The sequence shown here is derived from an EMBL/GenBank/DDBJ whole genome shotgun (WGS) entry which is preliminary data.</text>
</comment>
<protein>
    <submittedName>
        <fullName evidence="6">TMAO reductase system periplasmic protein TorT</fullName>
    </submittedName>
</protein>
<evidence type="ECO:0000256" key="2">
    <source>
        <dbReference type="ARBA" id="ARBA00007639"/>
    </source>
</evidence>
<dbReference type="SUPFAM" id="SSF53822">
    <property type="entry name" value="Periplasmic binding protein-like I"/>
    <property type="match status" value="1"/>
</dbReference>
<evidence type="ECO:0000256" key="3">
    <source>
        <dbReference type="ARBA" id="ARBA00022729"/>
    </source>
</evidence>
<dbReference type="InterPro" id="IPR028082">
    <property type="entry name" value="Peripla_BP_I"/>
</dbReference>
<dbReference type="CDD" id="cd06306">
    <property type="entry name" value="PBP1_TorT-like"/>
    <property type="match status" value="1"/>
</dbReference>
<comment type="subcellular location">
    <subcellularLocation>
        <location evidence="1">Cell envelope</location>
    </subcellularLocation>
</comment>
<feature type="domain" description="Periplasmic binding protein" evidence="5">
    <location>
        <begin position="66"/>
        <end position="318"/>
    </location>
</feature>